<keyword evidence="1" id="KW-0812">Transmembrane</keyword>
<feature type="transmembrane region" description="Helical" evidence="1">
    <location>
        <begin position="270"/>
        <end position="287"/>
    </location>
</feature>
<feature type="transmembrane region" description="Helical" evidence="1">
    <location>
        <begin position="102"/>
        <end position="126"/>
    </location>
</feature>
<dbReference type="Proteomes" id="UP000075430">
    <property type="component" value="Unassembled WGS sequence"/>
</dbReference>
<dbReference type="RefSeq" id="WP_061520081.1">
    <property type="nucleotide sequence ID" value="NZ_JARLZY010000013.1"/>
</dbReference>
<feature type="transmembrane region" description="Helical" evidence="1">
    <location>
        <begin position="16"/>
        <end position="38"/>
    </location>
</feature>
<proteinExistence type="predicted"/>
<protein>
    <submittedName>
        <fullName evidence="2">ABC transporter permease</fullName>
    </submittedName>
</protein>
<dbReference type="STRING" id="1793963.AXI58_06790"/>
<feature type="transmembrane region" description="Helical" evidence="1">
    <location>
        <begin position="58"/>
        <end position="81"/>
    </location>
</feature>
<keyword evidence="3" id="KW-1185">Reference proteome</keyword>
<feature type="transmembrane region" description="Helical" evidence="1">
    <location>
        <begin position="229"/>
        <end position="249"/>
    </location>
</feature>
<reference evidence="3" key="1">
    <citation type="submission" date="2016-02" db="EMBL/GenBank/DDBJ databases">
        <authorList>
            <person name="Dunlap C."/>
        </authorList>
    </citation>
    <scope>NUCLEOTIDE SEQUENCE [LARGE SCALE GENOMIC DNA]</scope>
    <source>
        <strain evidence="3">NRRL B-41092</strain>
    </source>
</reference>
<feature type="transmembrane region" description="Helical" evidence="1">
    <location>
        <begin position="293"/>
        <end position="315"/>
    </location>
</feature>
<keyword evidence="1" id="KW-1133">Transmembrane helix</keyword>
<dbReference type="EMBL" id="LSBA01000002">
    <property type="protein sequence ID" value="KXZ23215.1"/>
    <property type="molecule type" value="Genomic_DNA"/>
</dbReference>
<dbReference type="AlphaFoldDB" id="A0A150FC21"/>
<evidence type="ECO:0000313" key="2">
    <source>
        <dbReference type="EMBL" id="KXZ23215.1"/>
    </source>
</evidence>
<accession>A0A150FC21</accession>
<dbReference type="PRINTS" id="PR02026">
    <property type="entry name" value="YTRCYTRDABC"/>
</dbReference>
<dbReference type="OrthoDB" id="2912723at2"/>
<dbReference type="InterPro" id="IPR053046">
    <property type="entry name" value="ABC-5_transporter"/>
</dbReference>
<name>A0A150FC21_9BACI</name>
<dbReference type="PANTHER" id="PTHR39177">
    <property type="entry name" value="ABC TRANSPORTER PERMEASE YTRC-RELATED"/>
    <property type="match status" value="1"/>
</dbReference>
<sequence length="322" mass="36743">MIDRGLLYKEWKQNQIVLILIACYLAFSNVLYILSMYLTYKGCLNNPLRNGCIFNIDYLSITFASFNWIPAIMIAVFQLGVERNKGSLEFTIGLPYSRGQVYCTKLMLGSLTLVLPQAIGYVLSYWSVLLLKPAHADHFHHFTIGMIIITILAYALVMASGSLTGNIFAQLLVAFTVSVSFFIFIYVPTANVEIIFGIRSFLYYRTPDWIQFSMPIIYIYPEWVSKSEILLVIPAVMSILFFLLGYISFVKSPVERNGHFFLWKKLDRPIQILVIIIGILGFGYFGYSTEQSIIGYLFGMIFGGVCGFIISYFTIYKKTKHV</sequence>
<keyword evidence="1" id="KW-0472">Membrane</keyword>
<feature type="transmembrane region" description="Helical" evidence="1">
    <location>
        <begin position="138"/>
        <end position="157"/>
    </location>
</feature>
<gene>
    <name evidence="2" type="ORF">AXI58_06790</name>
</gene>
<feature type="transmembrane region" description="Helical" evidence="1">
    <location>
        <begin position="169"/>
        <end position="187"/>
    </location>
</feature>
<evidence type="ECO:0000256" key="1">
    <source>
        <dbReference type="SAM" id="Phobius"/>
    </source>
</evidence>
<comment type="caution">
    <text evidence="2">The sequence shown here is derived from an EMBL/GenBank/DDBJ whole genome shotgun (WGS) entry which is preliminary data.</text>
</comment>
<organism evidence="2 3">
    <name type="scientific">Bacillus nakamurai</name>
    <dbReference type="NCBI Taxonomy" id="1793963"/>
    <lineage>
        <taxon>Bacteria</taxon>
        <taxon>Bacillati</taxon>
        <taxon>Bacillota</taxon>
        <taxon>Bacilli</taxon>
        <taxon>Bacillales</taxon>
        <taxon>Bacillaceae</taxon>
        <taxon>Bacillus</taxon>
    </lineage>
</organism>
<dbReference type="PANTHER" id="PTHR39177:SF1">
    <property type="entry name" value="ABC TRANSPORTER PERMEASE YTRC-RELATED"/>
    <property type="match status" value="1"/>
</dbReference>
<dbReference type="PROSITE" id="PS51257">
    <property type="entry name" value="PROKAR_LIPOPROTEIN"/>
    <property type="match status" value="1"/>
</dbReference>
<evidence type="ECO:0000313" key="3">
    <source>
        <dbReference type="Proteomes" id="UP000075430"/>
    </source>
</evidence>
<dbReference type="InterPro" id="IPR023264">
    <property type="entry name" value="ABC_transptr_acetoin_YtrC/YtrD"/>
</dbReference>